<evidence type="ECO:0000313" key="1">
    <source>
        <dbReference type="EMBL" id="NPT54883.1"/>
    </source>
</evidence>
<organism evidence="1 3">
    <name type="scientific">Paraburkholderia elongata</name>
    <dbReference type="NCBI Taxonomy" id="2675747"/>
    <lineage>
        <taxon>Bacteria</taxon>
        <taxon>Pseudomonadati</taxon>
        <taxon>Pseudomonadota</taxon>
        <taxon>Betaproteobacteria</taxon>
        <taxon>Burkholderiales</taxon>
        <taxon>Burkholderiaceae</taxon>
        <taxon>Paraburkholderia</taxon>
    </lineage>
</organism>
<keyword evidence="3" id="KW-1185">Reference proteome</keyword>
<dbReference type="AlphaFoldDB" id="A0A972SGF3"/>
<dbReference type="EMBL" id="WOEZ01000245">
    <property type="protein sequence ID" value="NPT60912.1"/>
    <property type="molecule type" value="Genomic_DNA"/>
</dbReference>
<proteinExistence type="predicted"/>
<evidence type="ECO:0000313" key="2">
    <source>
        <dbReference type="EMBL" id="NPT60912.1"/>
    </source>
</evidence>
<gene>
    <name evidence="1" type="ORF">GNZ13_09730</name>
    <name evidence="2" type="ORF">GNZ13_41815</name>
</gene>
<evidence type="ECO:0000313" key="3">
    <source>
        <dbReference type="Proteomes" id="UP000655523"/>
    </source>
</evidence>
<dbReference type="EMBL" id="WOEZ01000044">
    <property type="protein sequence ID" value="NPT54883.1"/>
    <property type="molecule type" value="Genomic_DNA"/>
</dbReference>
<name>A0A972SGF3_9BURK</name>
<reference evidence="1 3" key="1">
    <citation type="submission" date="2019-11" db="EMBL/GenBank/DDBJ databases">
        <title>Metabolism of dissolved organic matter in forest soils.</title>
        <authorList>
            <person name="Cyle K.T."/>
            <person name="Wilhelm R.C."/>
            <person name="Martinez C.E."/>
        </authorList>
    </citation>
    <scope>NUCLEOTIDE SEQUENCE [LARGE SCALE GENOMIC DNA]</scope>
    <source>
        <strain evidence="1 3">5N</strain>
    </source>
</reference>
<comment type="caution">
    <text evidence="1">The sequence shown here is derived from an EMBL/GenBank/DDBJ whole genome shotgun (WGS) entry which is preliminary data.</text>
</comment>
<protein>
    <submittedName>
        <fullName evidence="1">Uncharacterized protein</fullName>
    </submittedName>
</protein>
<sequence length="73" mass="8131">MFKFAATIFGSDGRVVSEQTFTVFSGNSRAVSRPTFGLLINFPIDREGVWTVSIQSGGFEFERLPIEIRLAKT</sequence>
<dbReference type="Proteomes" id="UP000655523">
    <property type="component" value="Unassembled WGS sequence"/>
</dbReference>
<accession>A0A972SGF3</accession>